<keyword evidence="2" id="KW-1185">Reference proteome</keyword>
<accession>A0ACC2UEY6</accession>
<evidence type="ECO:0000313" key="2">
    <source>
        <dbReference type="Proteomes" id="UP001165960"/>
    </source>
</evidence>
<dbReference type="Proteomes" id="UP001165960">
    <property type="component" value="Unassembled WGS sequence"/>
</dbReference>
<name>A0ACC2UEY6_9FUNG</name>
<dbReference type="EMBL" id="QTSX02000752">
    <property type="protein sequence ID" value="KAJ9085630.1"/>
    <property type="molecule type" value="Genomic_DNA"/>
</dbReference>
<gene>
    <name evidence="1" type="ORF">DSO57_1012003</name>
</gene>
<protein>
    <submittedName>
        <fullName evidence="1">Uncharacterized protein</fullName>
    </submittedName>
</protein>
<proteinExistence type="predicted"/>
<sequence length="332" mass="37423">MGRWLSYGFLPIFAGDQWDDAEDSPYDTTIKSTLVQCLTSLTDDVMFISYYKLSIAFDDFGKQGKATAKNRRKKVKKGTFIGAFLAVSAKGFVYYWTNPDFIDSYSYSHILGGLLNSWDGSNSKYWVFLSHQMEGSSTALEAIQGRRHQASVYPAGHADIYLADVVFFNMGSTLWECRPQAFNDLYLGVLDHNFLFGCQIVADLFVQMVAHVNTGNQSQKDKRLPPCVTSTYQPIQPMTDKEYEEHYMAAITQNPPPPPPTPPTCKPNPSNPRPPRPALPLRLPSRVILPPRHLSGIHSLGSLFLIEWRRAPKLNLIRVQPTGIPIISMCRR</sequence>
<reference evidence="1" key="1">
    <citation type="submission" date="2022-04" db="EMBL/GenBank/DDBJ databases">
        <title>Genome of the entomopathogenic fungus Entomophthora muscae.</title>
        <authorList>
            <person name="Elya C."/>
            <person name="Lovett B.R."/>
            <person name="Lee E."/>
            <person name="Macias A.M."/>
            <person name="Hajek A.E."/>
            <person name="De Bivort B.L."/>
            <person name="Kasson M.T."/>
            <person name="De Fine Licht H.H."/>
            <person name="Stajich J.E."/>
        </authorList>
    </citation>
    <scope>NUCLEOTIDE SEQUENCE</scope>
    <source>
        <strain evidence="1">Berkeley</strain>
    </source>
</reference>
<organism evidence="1 2">
    <name type="scientific">Entomophthora muscae</name>
    <dbReference type="NCBI Taxonomy" id="34485"/>
    <lineage>
        <taxon>Eukaryota</taxon>
        <taxon>Fungi</taxon>
        <taxon>Fungi incertae sedis</taxon>
        <taxon>Zoopagomycota</taxon>
        <taxon>Entomophthoromycotina</taxon>
        <taxon>Entomophthoromycetes</taxon>
        <taxon>Entomophthorales</taxon>
        <taxon>Entomophthoraceae</taxon>
        <taxon>Entomophthora</taxon>
    </lineage>
</organism>
<comment type="caution">
    <text evidence="1">The sequence shown here is derived from an EMBL/GenBank/DDBJ whole genome shotgun (WGS) entry which is preliminary data.</text>
</comment>
<evidence type="ECO:0000313" key="1">
    <source>
        <dbReference type="EMBL" id="KAJ9085630.1"/>
    </source>
</evidence>